<feature type="domain" description="Glycosyl transferase family 1" evidence="6">
    <location>
        <begin position="227"/>
        <end position="397"/>
    </location>
</feature>
<dbReference type="InterPro" id="IPR028098">
    <property type="entry name" value="Glyco_trans_4-like_N"/>
</dbReference>
<dbReference type="InterPro" id="IPR044161">
    <property type="entry name" value="SPS"/>
</dbReference>
<dbReference type="Gene3D" id="3.90.1070.10">
    <property type="match status" value="1"/>
</dbReference>
<sequence>MRIMHVALGGCLSAPPVSYGVTEDTGGHIAYVLGAAVAQAHLPAVQRVDIVTRAFDDARLGAQYAVPEEIVTDGVMIRRLSTARRAYLEKEALESELPALTDAFLEMLESGPRPDLLHAHFSDAAELCAAAAERFGIPWLFTPHSLGADKRGAEVDAELERRIAREARALARADAVIVSSRDEAERQVSNLVPDAAGRTFRLNPGRTQPATRDLGPAHRLIAPHLDAPEKPVILAIARPVEKKNLAGLIDAYAGCATLRETANLVIVAGIRGDGTTPGDAVFRDLQDRVAAAGLAGRVALPPDHAPEDIPSLYALAAARSGVFVNPALHEPFGLTVVEAAQAGVPVVATNRGGPPDILREIGHGRLVSPTDHAALATALRAALDDAALTEAATFAARRRAEGAFSWNRWAARSLAIARRVGRAPPGPRDPGWLLASDIDDTLTGSRQAARRFADWRSARSNDVLFAVATGRTVSEARGVLHEWDLPEPDVFVTSVGTEIWRHDRCGALRLDDAYAARISRGWNREAAIAICAAQGLTAQADYEQRQWKLSYVGSPDAARRAAAALDAAGAGARVIHSHGRLIDVIPERAGKWAAACHVAGQAGLGFDRIVCAGDSGNDRDMLEAATRAILPANARRELSLPPRTGLVRARAPYADGVLQGLERLIPKASDPAPVFDADIEAAE</sequence>
<comment type="similarity">
    <text evidence="1">Belongs to the glycosyltransferase 1 family.</text>
</comment>
<dbReference type="Gene3D" id="3.40.50.1000">
    <property type="entry name" value="HAD superfamily/HAD-like"/>
    <property type="match status" value="1"/>
</dbReference>
<comment type="catalytic activity">
    <reaction evidence="5">
        <text>beta-D-fructose 6-phosphate + UDP-alpha-D-glucose = sucrose 6(F)-phosphate + UDP + H(+)</text>
        <dbReference type="Rhea" id="RHEA:22172"/>
        <dbReference type="ChEBI" id="CHEBI:15378"/>
        <dbReference type="ChEBI" id="CHEBI:57634"/>
        <dbReference type="ChEBI" id="CHEBI:57723"/>
        <dbReference type="ChEBI" id="CHEBI:58223"/>
        <dbReference type="ChEBI" id="CHEBI:58885"/>
        <dbReference type="EC" id="2.4.1.14"/>
    </reaction>
</comment>
<dbReference type="SUPFAM" id="SSF53756">
    <property type="entry name" value="UDP-Glycosyltransferase/glycogen phosphorylase"/>
    <property type="match status" value="1"/>
</dbReference>
<reference evidence="9 10" key="1">
    <citation type="journal article" date="2014" name="Antonie Van Leeuwenhoek">
        <title>Roseivivax atlanticus sp. nov., isolated from surface seawater of the Atlantic Ocean.</title>
        <authorList>
            <person name="Li G."/>
            <person name="Lai Q."/>
            <person name="Liu X."/>
            <person name="Sun F."/>
            <person name="Shao Z."/>
        </authorList>
    </citation>
    <scope>NUCLEOTIDE SEQUENCE [LARGE SCALE GENOMIC DNA]</scope>
    <source>
        <strain evidence="9 10">22II-s10s</strain>
    </source>
</reference>
<evidence type="ECO:0000259" key="7">
    <source>
        <dbReference type="Pfam" id="PF05116"/>
    </source>
</evidence>
<evidence type="ECO:0000256" key="1">
    <source>
        <dbReference type="ARBA" id="ARBA00006530"/>
    </source>
</evidence>
<dbReference type="eggNOG" id="COG0561">
    <property type="taxonomic scope" value="Bacteria"/>
</dbReference>
<dbReference type="InterPro" id="IPR036412">
    <property type="entry name" value="HAD-like_sf"/>
</dbReference>
<dbReference type="PANTHER" id="PTHR46039:SF5">
    <property type="entry name" value="SUCROSE-PHOSPHATE SYNTHASE 3-RELATED"/>
    <property type="match status" value="1"/>
</dbReference>
<feature type="domain" description="Sucrose phosphatase-like" evidence="7">
    <location>
        <begin position="433"/>
        <end position="662"/>
    </location>
</feature>
<dbReference type="AlphaFoldDB" id="W4HM25"/>
<evidence type="ECO:0000256" key="3">
    <source>
        <dbReference type="ARBA" id="ARBA00022676"/>
    </source>
</evidence>
<dbReference type="Pfam" id="PF13579">
    <property type="entry name" value="Glyco_trans_4_4"/>
    <property type="match status" value="1"/>
</dbReference>
<keyword evidence="10" id="KW-1185">Reference proteome</keyword>
<evidence type="ECO:0000256" key="5">
    <source>
        <dbReference type="ARBA" id="ARBA00047471"/>
    </source>
</evidence>
<dbReference type="Gene3D" id="3.40.50.2000">
    <property type="entry name" value="Glycogen Phosphorylase B"/>
    <property type="match status" value="2"/>
</dbReference>
<accession>W4HM25</accession>
<dbReference type="SFLD" id="SFLDG01141">
    <property type="entry name" value="C2.B.1:_Sucrose_Phosphatase_Li"/>
    <property type="match status" value="1"/>
</dbReference>
<keyword evidence="3" id="KW-0328">Glycosyltransferase</keyword>
<dbReference type="SUPFAM" id="SSF56784">
    <property type="entry name" value="HAD-like"/>
    <property type="match status" value="1"/>
</dbReference>
<evidence type="ECO:0000256" key="2">
    <source>
        <dbReference type="ARBA" id="ARBA00012536"/>
    </source>
</evidence>
<dbReference type="SFLD" id="SFLDG01140">
    <property type="entry name" value="C2.B:_Phosphomannomutase_and_P"/>
    <property type="match status" value="1"/>
</dbReference>
<dbReference type="Pfam" id="PF00534">
    <property type="entry name" value="Glycos_transf_1"/>
    <property type="match status" value="1"/>
</dbReference>
<proteinExistence type="inferred from homology"/>
<protein>
    <recommendedName>
        <fullName evidence="2">sucrose-phosphate synthase</fullName>
        <ecNumber evidence="2">2.4.1.14</ecNumber>
    </recommendedName>
</protein>
<dbReference type="RefSeq" id="WP_112324759.1">
    <property type="nucleotide sequence ID" value="NZ_AQQW01000004.1"/>
</dbReference>
<evidence type="ECO:0000256" key="4">
    <source>
        <dbReference type="ARBA" id="ARBA00022679"/>
    </source>
</evidence>
<dbReference type="InterPro" id="IPR001296">
    <property type="entry name" value="Glyco_trans_1"/>
</dbReference>
<name>W4HM25_9RHOB</name>
<dbReference type="Pfam" id="PF05116">
    <property type="entry name" value="S6PP"/>
    <property type="match status" value="1"/>
</dbReference>
<comment type="caution">
    <text evidence="9">The sequence shown here is derived from an EMBL/GenBank/DDBJ whole genome shotgun (WGS) entry which is preliminary data.</text>
</comment>
<dbReference type="STRING" id="1379903.ATO8_07411"/>
<organism evidence="9 10">
    <name type="scientific">Roseivivax marinus</name>
    <dbReference type="NCBI Taxonomy" id="1379903"/>
    <lineage>
        <taxon>Bacteria</taxon>
        <taxon>Pseudomonadati</taxon>
        <taxon>Pseudomonadota</taxon>
        <taxon>Alphaproteobacteria</taxon>
        <taxon>Rhodobacterales</taxon>
        <taxon>Roseobacteraceae</taxon>
        <taxon>Roseivivax</taxon>
    </lineage>
</organism>
<evidence type="ECO:0000313" key="9">
    <source>
        <dbReference type="EMBL" id="ETW13020.1"/>
    </source>
</evidence>
<dbReference type="SFLD" id="SFLDS00003">
    <property type="entry name" value="Haloacid_Dehalogenase"/>
    <property type="match status" value="1"/>
</dbReference>
<keyword evidence="4" id="KW-0808">Transferase</keyword>
<dbReference type="Proteomes" id="UP000019063">
    <property type="component" value="Unassembled WGS sequence"/>
</dbReference>
<dbReference type="PATRIC" id="fig|1317118.6.peg.1531"/>
<dbReference type="InterPro" id="IPR006380">
    <property type="entry name" value="SPP-like_dom"/>
</dbReference>
<feature type="domain" description="Glycosyltransferase subfamily 4-like N-terminal" evidence="8">
    <location>
        <begin position="26"/>
        <end position="189"/>
    </location>
</feature>
<dbReference type="GO" id="GO:0046524">
    <property type="term" value="F:sucrose-phosphate synthase activity"/>
    <property type="evidence" value="ECO:0007669"/>
    <property type="project" value="UniProtKB-EC"/>
</dbReference>
<evidence type="ECO:0000259" key="6">
    <source>
        <dbReference type="Pfam" id="PF00534"/>
    </source>
</evidence>
<evidence type="ECO:0000259" key="8">
    <source>
        <dbReference type="Pfam" id="PF13579"/>
    </source>
</evidence>
<dbReference type="EC" id="2.4.1.14" evidence="2"/>
<dbReference type="PANTHER" id="PTHR46039">
    <property type="entry name" value="SUCROSE-PHOSPHATE SYNTHASE 3-RELATED"/>
    <property type="match status" value="1"/>
</dbReference>
<dbReference type="eggNOG" id="COG0438">
    <property type="taxonomic scope" value="Bacteria"/>
</dbReference>
<evidence type="ECO:0000313" key="10">
    <source>
        <dbReference type="Proteomes" id="UP000019063"/>
    </source>
</evidence>
<dbReference type="EMBL" id="AQQW01000004">
    <property type="protein sequence ID" value="ETW13020.1"/>
    <property type="molecule type" value="Genomic_DNA"/>
</dbReference>
<dbReference type="InterPro" id="IPR023214">
    <property type="entry name" value="HAD_sf"/>
</dbReference>
<gene>
    <name evidence="9" type="ORF">ATO8_07411</name>
</gene>